<accession>A0A420WPP9</accession>
<dbReference type="PANTHER" id="PTHR30371">
    <property type="entry name" value="SEC-INDEPENDENT PROTEIN TRANSLOCASE PROTEIN TATC"/>
    <property type="match status" value="1"/>
</dbReference>
<keyword evidence="5" id="KW-1003">Cell membrane</keyword>
<dbReference type="Pfam" id="PF00902">
    <property type="entry name" value="TatC"/>
    <property type="match status" value="1"/>
</dbReference>
<dbReference type="GO" id="GO:0065002">
    <property type="term" value="P:intracellular protein transmembrane transport"/>
    <property type="evidence" value="ECO:0007669"/>
    <property type="project" value="TreeGrafter"/>
</dbReference>
<dbReference type="Proteomes" id="UP000277424">
    <property type="component" value="Unassembled WGS sequence"/>
</dbReference>
<dbReference type="InterPro" id="IPR019820">
    <property type="entry name" value="Sec-indep_translocase_CS"/>
</dbReference>
<feature type="transmembrane region" description="Helical" evidence="5">
    <location>
        <begin position="205"/>
        <end position="222"/>
    </location>
</feature>
<evidence type="ECO:0000313" key="7">
    <source>
        <dbReference type="Proteomes" id="UP000277424"/>
    </source>
</evidence>
<keyword evidence="5" id="KW-0813">Transport</keyword>
<dbReference type="AlphaFoldDB" id="A0A420WPP9"/>
<dbReference type="InterPro" id="IPR002033">
    <property type="entry name" value="TatC"/>
</dbReference>
<evidence type="ECO:0000256" key="4">
    <source>
        <dbReference type="ARBA" id="ARBA00023136"/>
    </source>
</evidence>
<evidence type="ECO:0000256" key="2">
    <source>
        <dbReference type="ARBA" id="ARBA00022692"/>
    </source>
</evidence>
<dbReference type="HAMAP" id="MF_00902">
    <property type="entry name" value="TatC"/>
    <property type="match status" value="1"/>
</dbReference>
<keyword evidence="2 5" id="KW-0812">Transmembrane</keyword>
<feature type="transmembrane region" description="Helical" evidence="5">
    <location>
        <begin position="24"/>
        <end position="47"/>
    </location>
</feature>
<comment type="subunit">
    <text evidence="5">The Tat system comprises two distinct complexes: a TatABC complex, containing multiple copies of TatA, TatB and TatC subunits, and a separate TatA complex, containing only TatA subunits. Substrates initially bind to the TatABC complex, which probably triggers association of the separate TatA complex to form the active translocon.</text>
</comment>
<protein>
    <recommendedName>
        <fullName evidence="5">Sec-independent protein translocase protein TatC</fullName>
    </recommendedName>
</protein>
<dbReference type="GO" id="GO:0033281">
    <property type="term" value="C:TAT protein transport complex"/>
    <property type="evidence" value="ECO:0007669"/>
    <property type="project" value="UniProtKB-UniRule"/>
</dbReference>
<keyword evidence="5" id="KW-0653">Protein transport</keyword>
<comment type="caution">
    <text evidence="6">The sequence shown here is derived from an EMBL/GenBank/DDBJ whole genome shotgun (WGS) entry which is preliminary data.</text>
</comment>
<name>A0A420WPP9_9PROT</name>
<evidence type="ECO:0000256" key="1">
    <source>
        <dbReference type="ARBA" id="ARBA00004141"/>
    </source>
</evidence>
<comment type="similarity">
    <text evidence="5">Belongs to the TatC family.</text>
</comment>
<reference evidence="6 7" key="1">
    <citation type="submission" date="2018-10" db="EMBL/GenBank/DDBJ databases">
        <title>Comparative analysis of microorganisms from saline springs in Andes Mountain Range, Colombia.</title>
        <authorList>
            <person name="Rubin E."/>
        </authorList>
    </citation>
    <scope>NUCLEOTIDE SEQUENCE [LARGE SCALE GENOMIC DNA]</scope>
    <source>
        <strain evidence="6 7">USBA 36</strain>
    </source>
</reference>
<proteinExistence type="inferred from homology"/>
<feature type="transmembrane region" description="Helical" evidence="5">
    <location>
        <begin position="80"/>
        <end position="101"/>
    </location>
</feature>
<comment type="function">
    <text evidence="5">Part of the twin-arginine translocation (Tat) system that transports large folded proteins containing a characteristic twin-arginine motif in their signal peptide across membranes. Together with TatB, TatC is part of a receptor directly interacting with Tat signal peptides.</text>
</comment>
<dbReference type="PRINTS" id="PR01840">
    <property type="entry name" value="TATCFAMILY"/>
</dbReference>
<dbReference type="PROSITE" id="PS01218">
    <property type="entry name" value="TATC"/>
    <property type="match status" value="1"/>
</dbReference>
<gene>
    <name evidence="5" type="primary">tatC</name>
    <name evidence="6" type="ORF">BCL74_0774</name>
</gene>
<dbReference type="GO" id="GO:0009977">
    <property type="term" value="F:proton motive force dependent protein transmembrane transporter activity"/>
    <property type="evidence" value="ECO:0007669"/>
    <property type="project" value="TreeGrafter"/>
</dbReference>
<dbReference type="PANTHER" id="PTHR30371:SF0">
    <property type="entry name" value="SEC-INDEPENDENT PROTEIN TRANSLOCASE PROTEIN TATC, CHLOROPLASTIC-RELATED"/>
    <property type="match status" value="1"/>
</dbReference>
<keyword evidence="3 5" id="KW-1133">Transmembrane helix</keyword>
<dbReference type="EMBL" id="RBIG01000001">
    <property type="protein sequence ID" value="RKQ73004.1"/>
    <property type="molecule type" value="Genomic_DNA"/>
</dbReference>
<evidence type="ECO:0000313" key="6">
    <source>
        <dbReference type="EMBL" id="RKQ73004.1"/>
    </source>
</evidence>
<evidence type="ECO:0000256" key="5">
    <source>
        <dbReference type="HAMAP-Rule" id="MF_00902"/>
    </source>
</evidence>
<dbReference type="NCBIfam" id="TIGR00945">
    <property type="entry name" value="tatC"/>
    <property type="match status" value="1"/>
</dbReference>
<keyword evidence="5" id="KW-0811">Translocation</keyword>
<evidence type="ECO:0000256" key="3">
    <source>
        <dbReference type="ARBA" id="ARBA00022989"/>
    </source>
</evidence>
<comment type="subcellular location">
    <subcellularLocation>
        <location evidence="5">Cell membrane</location>
        <topology evidence="5">Multi-pass membrane protein</topology>
    </subcellularLocation>
    <subcellularLocation>
        <location evidence="1">Membrane</location>
        <topology evidence="1">Multi-pass membrane protein</topology>
    </subcellularLocation>
</comment>
<feature type="transmembrane region" description="Helical" evidence="5">
    <location>
        <begin position="228"/>
        <end position="245"/>
    </location>
</feature>
<organism evidence="6 7">
    <name type="scientific">Oceanibaculum indicum</name>
    <dbReference type="NCBI Taxonomy" id="526216"/>
    <lineage>
        <taxon>Bacteria</taxon>
        <taxon>Pseudomonadati</taxon>
        <taxon>Pseudomonadota</taxon>
        <taxon>Alphaproteobacteria</taxon>
        <taxon>Rhodospirillales</taxon>
        <taxon>Oceanibaculaceae</taxon>
        <taxon>Oceanibaculum</taxon>
    </lineage>
</organism>
<sequence length="270" mass="30335">MVSENPDDNKMPLLEHLVELRNRLMYSVGALFIAFLGCYMVSEYIYAFLVQPLADVLGHDAGRRMIYTNLTEAFFTYVKVSLWAAFFISFPVIASQLWMFVAPGLYKNEKQAFLPFLVVTPILFFMGGALAYYVVMPLAWEFFLGFETGGTDGSLPIQLEARVSEYLGLVMTLIFAFGLAFELPVLLTLLGRIGAVTADGLRQKRRYIIVVMFIAAALLTPPDPISQISLAVPLLILYEISIWSVRITERKKAEREAEEEAAEKAEEEAS</sequence>
<feature type="transmembrane region" description="Helical" evidence="5">
    <location>
        <begin position="166"/>
        <end position="193"/>
    </location>
</feature>
<dbReference type="GO" id="GO:0043953">
    <property type="term" value="P:protein transport by the Tat complex"/>
    <property type="evidence" value="ECO:0007669"/>
    <property type="project" value="UniProtKB-UniRule"/>
</dbReference>
<keyword evidence="4 5" id="KW-0472">Membrane</keyword>
<feature type="transmembrane region" description="Helical" evidence="5">
    <location>
        <begin position="113"/>
        <end position="135"/>
    </location>
</feature>
<dbReference type="OrthoDB" id="9777044at2"/>
<dbReference type="RefSeq" id="WP_121217705.1">
    <property type="nucleotide sequence ID" value="NZ_RBIG01000001.1"/>
</dbReference>